<proteinExistence type="predicted"/>
<evidence type="ECO:0000313" key="3">
    <source>
        <dbReference type="Proteomes" id="UP000828251"/>
    </source>
</evidence>
<evidence type="ECO:0008006" key="4">
    <source>
        <dbReference type="Google" id="ProtNLM"/>
    </source>
</evidence>
<evidence type="ECO:0000256" key="1">
    <source>
        <dbReference type="SAM" id="MobiDB-lite"/>
    </source>
</evidence>
<gene>
    <name evidence="2" type="ORF">J1N35_033831</name>
</gene>
<keyword evidence="3" id="KW-1185">Reference proteome</keyword>
<feature type="compositionally biased region" description="Basic and acidic residues" evidence="1">
    <location>
        <begin position="19"/>
        <end position="32"/>
    </location>
</feature>
<protein>
    <recommendedName>
        <fullName evidence="4">Aminotransferase-like plant mobile domain-containing protein</fullName>
    </recommendedName>
</protein>
<feature type="region of interest" description="Disordered" evidence="1">
    <location>
        <begin position="1"/>
        <end position="32"/>
    </location>
</feature>
<dbReference type="AlphaFoldDB" id="A0A9D3UR53"/>
<reference evidence="2 3" key="1">
    <citation type="journal article" date="2021" name="Plant Biotechnol. J.">
        <title>Multi-omics assisted identification of the key and species-specific regulatory components of drought-tolerant mechanisms in Gossypium stocksii.</title>
        <authorList>
            <person name="Yu D."/>
            <person name="Ke L."/>
            <person name="Zhang D."/>
            <person name="Wu Y."/>
            <person name="Sun Y."/>
            <person name="Mei J."/>
            <person name="Sun J."/>
            <person name="Sun Y."/>
        </authorList>
    </citation>
    <scope>NUCLEOTIDE SEQUENCE [LARGE SCALE GENOMIC DNA]</scope>
    <source>
        <strain evidence="3">cv. E1</strain>
        <tissue evidence="2">Leaf</tissue>
    </source>
</reference>
<sequence length="158" mass="17839">MGTNGREEGEGWRAMVGGGKREGRGGEGERRMENGNFVKSVTENSNFLTFVTGNVVTRSIVATDWRYVYEQLFGKLLKMIYGAWIDLNCLKRNFGGLNAESSEVQREQHPQAYILMIIGGLLTPNKSQNLIHLRWLLKLVDFREPSELSWGSAMLAKL</sequence>
<dbReference type="OrthoDB" id="1000528at2759"/>
<organism evidence="2 3">
    <name type="scientific">Gossypium stocksii</name>
    <dbReference type="NCBI Taxonomy" id="47602"/>
    <lineage>
        <taxon>Eukaryota</taxon>
        <taxon>Viridiplantae</taxon>
        <taxon>Streptophyta</taxon>
        <taxon>Embryophyta</taxon>
        <taxon>Tracheophyta</taxon>
        <taxon>Spermatophyta</taxon>
        <taxon>Magnoliopsida</taxon>
        <taxon>eudicotyledons</taxon>
        <taxon>Gunneridae</taxon>
        <taxon>Pentapetalae</taxon>
        <taxon>rosids</taxon>
        <taxon>malvids</taxon>
        <taxon>Malvales</taxon>
        <taxon>Malvaceae</taxon>
        <taxon>Malvoideae</taxon>
        <taxon>Gossypium</taxon>
    </lineage>
</organism>
<feature type="compositionally biased region" description="Basic and acidic residues" evidence="1">
    <location>
        <begin position="1"/>
        <end position="11"/>
    </location>
</feature>
<comment type="caution">
    <text evidence="2">The sequence shown here is derived from an EMBL/GenBank/DDBJ whole genome shotgun (WGS) entry which is preliminary data.</text>
</comment>
<dbReference type="Proteomes" id="UP000828251">
    <property type="component" value="Unassembled WGS sequence"/>
</dbReference>
<dbReference type="EMBL" id="JAIQCV010000010">
    <property type="protein sequence ID" value="KAH1055766.1"/>
    <property type="molecule type" value="Genomic_DNA"/>
</dbReference>
<evidence type="ECO:0000313" key="2">
    <source>
        <dbReference type="EMBL" id="KAH1055766.1"/>
    </source>
</evidence>
<name>A0A9D3UR53_9ROSI</name>
<accession>A0A9D3UR53</accession>